<dbReference type="Gene3D" id="3.40.50.720">
    <property type="entry name" value="NAD(P)-binding Rossmann-like Domain"/>
    <property type="match status" value="1"/>
</dbReference>
<dbReference type="PIRSF" id="PIRSF000124">
    <property type="entry name" value="UDPglc_GDPman_dh"/>
    <property type="match status" value="1"/>
</dbReference>
<comment type="similarity">
    <text evidence="1">Belongs to the UDP-glucose/GDP-mannose dehydrogenase family.</text>
</comment>
<dbReference type="GO" id="GO:0016616">
    <property type="term" value="F:oxidoreductase activity, acting on the CH-OH group of donors, NAD or NADP as acceptor"/>
    <property type="evidence" value="ECO:0007669"/>
    <property type="project" value="InterPro"/>
</dbReference>
<dbReference type="InterPro" id="IPR017476">
    <property type="entry name" value="UDP-Glc/GDP-Man"/>
</dbReference>
<dbReference type="SMART" id="SM00984">
    <property type="entry name" value="UDPG_MGDP_dh_C"/>
    <property type="match status" value="1"/>
</dbReference>
<organism evidence="3">
    <name type="scientific">groundwater metagenome</name>
    <dbReference type="NCBI Taxonomy" id="717931"/>
    <lineage>
        <taxon>unclassified sequences</taxon>
        <taxon>metagenomes</taxon>
        <taxon>ecological metagenomes</taxon>
    </lineage>
</organism>
<dbReference type="PIRSF" id="PIRSF500136">
    <property type="entry name" value="UDP_ManNAc_DH"/>
    <property type="match status" value="1"/>
</dbReference>
<dbReference type="SUPFAM" id="SSF52413">
    <property type="entry name" value="UDP-glucose/GDP-mannose dehydrogenase C-terminal domain"/>
    <property type="match status" value="1"/>
</dbReference>
<name>A0A098EEM0_9ZZZZ</name>
<dbReference type="InterPro" id="IPR014026">
    <property type="entry name" value="UDP-Glc/GDP-Man_DH_dimer"/>
</dbReference>
<dbReference type="InterPro" id="IPR014027">
    <property type="entry name" value="UDP-Glc/GDP-Man_DH_C"/>
</dbReference>
<dbReference type="PANTHER" id="PTHR43491:SF2">
    <property type="entry name" value="UDP-N-ACETYL-D-MANNOSAMINE DEHYDROGENASE"/>
    <property type="match status" value="1"/>
</dbReference>
<dbReference type="InterPro" id="IPR008927">
    <property type="entry name" value="6-PGluconate_DH-like_C_sf"/>
</dbReference>
<dbReference type="Pfam" id="PF00984">
    <property type="entry name" value="UDPG_MGDP_dh"/>
    <property type="match status" value="1"/>
</dbReference>
<accession>A0A098EEM0</accession>
<protein>
    <submittedName>
        <fullName evidence="3">NDP-sugar dehydrogenase</fullName>
    </submittedName>
</protein>
<evidence type="ECO:0000256" key="1">
    <source>
        <dbReference type="ARBA" id="ARBA00006601"/>
    </source>
</evidence>
<feature type="domain" description="UDP-glucose/GDP-mannose dehydrogenase C-terminal" evidence="2">
    <location>
        <begin position="115"/>
        <end position="207"/>
    </location>
</feature>
<dbReference type="InterPro" id="IPR036220">
    <property type="entry name" value="UDP-Glc/GDP-Man_DH_C_sf"/>
</dbReference>
<dbReference type="SUPFAM" id="SSF48179">
    <property type="entry name" value="6-phosphogluconate dehydrogenase C-terminal domain-like"/>
    <property type="match status" value="1"/>
</dbReference>
<dbReference type="Pfam" id="PF03720">
    <property type="entry name" value="UDPG_MGDP_dh_C"/>
    <property type="match status" value="1"/>
</dbReference>
<dbReference type="GO" id="GO:0016628">
    <property type="term" value="F:oxidoreductase activity, acting on the CH-CH group of donors, NAD or NADP as acceptor"/>
    <property type="evidence" value="ECO:0007669"/>
    <property type="project" value="InterPro"/>
</dbReference>
<reference evidence="3" key="1">
    <citation type="submission" date="2014-09" db="EMBL/GenBank/DDBJ databases">
        <authorList>
            <person name="Probst J Alexander"/>
        </authorList>
    </citation>
    <scope>NUCLEOTIDE SEQUENCE</scope>
</reference>
<dbReference type="GO" id="GO:0051287">
    <property type="term" value="F:NAD binding"/>
    <property type="evidence" value="ECO:0007669"/>
    <property type="project" value="InterPro"/>
</dbReference>
<dbReference type="PANTHER" id="PTHR43491">
    <property type="entry name" value="UDP-N-ACETYL-D-MANNOSAMINE DEHYDROGENASE"/>
    <property type="match status" value="1"/>
</dbReference>
<sequence>MSSIAAAEMVKVFEGCYRDVNIALANELSYVCGKYDCDSEEIFKAANSQPYCSIHKPGYVGGHCIPYYPWFVMDENTELMRTARKINETVIDNLIIKVIEGLNECDIAIKNSNIMILGLTFRGNVYEFEHTAADPFIKKLKKFKPKIYAYDPMCNEEDYKRFEVEFKGDFENIDCVVILADHKEFKNLDLDLKNIKVIVDGRNVLDKEKIKDSGIVYKRL</sequence>
<dbReference type="GO" id="GO:0000271">
    <property type="term" value="P:polysaccharide biosynthetic process"/>
    <property type="evidence" value="ECO:0007669"/>
    <property type="project" value="InterPro"/>
</dbReference>
<evidence type="ECO:0000259" key="2">
    <source>
        <dbReference type="SMART" id="SM00984"/>
    </source>
</evidence>
<evidence type="ECO:0000313" key="3">
    <source>
        <dbReference type="EMBL" id="CEG13966.1"/>
    </source>
</evidence>
<gene>
    <name evidence="3" type="ORF">MSIBF_A80005</name>
</gene>
<dbReference type="InterPro" id="IPR028359">
    <property type="entry name" value="UDP_ManNAc/GlcNAc_DH"/>
</dbReference>
<dbReference type="EMBL" id="CCXY01000446">
    <property type="protein sequence ID" value="CEG13966.1"/>
    <property type="molecule type" value="Genomic_DNA"/>
</dbReference>
<proteinExistence type="inferred from homology"/>
<dbReference type="AlphaFoldDB" id="A0A098EEM0"/>